<evidence type="ECO:0000313" key="3">
    <source>
        <dbReference type="Proteomes" id="UP001159363"/>
    </source>
</evidence>
<feature type="compositionally biased region" description="Basic and acidic residues" evidence="1">
    <location>
        <begin position="290"/>
        <end position="300"/>
    </location>
</feature>
<feature type="region of interest" description="Disordered" evidence="1">
    <location>
        <begin position="286"/>
        <end position="314"/>
    </location>
</feature>
<accession>A0ABQ9G403</accession>
<feature type="region of interest" description="Disordered" evidence="1">
    <location>
        <begin position="114"/>
        <end position="148"/>
    </location>
</feature>
<feature type="compositionally biased region" description="Low complexity" evidence="1">
    <location>
        <begin position="229"/>
        <end position="240"/>
    </location>
</feature>
<gene>
    <name evidence="2" type="ORF">PR048_033696</name>
</gene>
<proteinExistence type="predicted"/>
<feature type="region of interest" description="Disordered" evidence="1">
    <location>
        <begin position="940"/>
        <end position="968"/>
    </location>
</feature>
<reference evidence="2 3" key="1">
    <citation type="submission" date="2023-02" db="EMBL/GenBank/DDBJ databases">
        <title>LHISI_Scaffold_Assembly.</title>
        <authorList>
            <person name="Stuart O.P."/>
            <person name="Cleave R."/>
            <person name="Magrath M.J.L."/>
            <person name="Mikheyev A.S."/>
        </authorList>
    </citation>
    <scope>NUCLEOTIDE SEQUENCE [LARGE SCALE GENOMIC DNA]</scope>
    <source>
        <strain evidence="2">Daus_M_001</strain>
        <tissue evidence="2">Leg muscle</tissue>
    </source>
</reference>
<feature type="region of interest" description="Disordered" evidence="1">
    <location>
        <begin position="776"/>
        <end position="833"/>
    </location>
</feature>
<keyword evidence="3" id="KW-1185">Reference proteome</keyword>
<feature type="compositionally biased region" description="Polar residues" evidence="1">
    <location>
        <begin position="785"/>
        <end position="824"/>
    </location>
</feature>
<evidence type="ECO:0000313" key="2">
    <source>
        <dbReference type="EMBL" id="KAJ8866172.1"/>
    </source>
</evidence>
<name>A0ABQ9G403_9NEOP</name>
<comment type="caution">
    <text evidence="2">The sequence shown here is derived from an EMBL/GenBank/DDBJ whole genome shotgun (WGS) entry which is preliminary data.</text>
</comment>
<organism evidence="2 3">
    <name type="scientific">Dryococelus australis</name>
    <dbReference type="NCBI Taxonomy" id="614101"/>
    <lineage>
        <taxon>Eukaryota</taxon>
        <taxon>Metazoa</taxon>
        <taxon>Ecdysozoa</taxon>
        <taxon>Arthropoda</taxon>
        <taxon>Hexapoda</taxon>
        <taxon>Insecta</taxon>
        <taxon>Pterygota</taxon>
        <taxon>Neoptera</taxon>
        <taxon>Polyneoptera</taxon>
        <taxon>Phasmatodea</taxon>
        <taxon>Verophasmatodea</taxon>
        <taxon>Anareolatae</taxon>
        <taxon>Phasmatidae</taxon>
        <taxon>Eurycanthinae</taxon>
        <taxon>Dryococelus</taxon>
    </lineage>
</organism>
<protein>
    <submittedName>
        <fullName evidence="2">Uncharacterized protein</fullName>
    </submittedName>
</protein>
<evidence type="ECO:0000256" key="1">
    <source>
        <dbReference type="SAM" id="MobiDB-lite"/>
    </source>
</evidence>
<dbReference type="Proteomes" id="UP001159363">
    <property type="component" value="Chromosome 16"/>
</dbReference>
<dbReference type="EMBL" id="JARBHB010000017">
    <property type="protein sequence ID" value="KAJ8866172.1"/>
    <property type="molecule type" value="Genomic_DNA"/>
</dbReference>
<sequence length="968" mass="107395">MYTSKTFAYVDELQNKRSSALNTDEHVNLILRMKQVKTKTITKSALMIMTMKTMIIPSTFPQRVSFNKWREEDRSVRQLYERLKERSRVTWRKEIGQPWPLFWATTASLAVPTADTIAKGGGGDRQRRRKNPPDRKEQQLNAGPPCFSSSASLFRVDIRVSASSNSSARHPGPTSCGSESAGPGVKADIGVLPRSDAFQSIHHEPAVGSPQNPAVRIATLHRVVPRDWATSSRRASPSRTELPSHPRAWGSPIHHLGARQVADGRRTQAAMVPSYSQKYLAFVGPKRRAERASSHEHDVHPTTTQPVAEGHGSSVTGFQYGRRTTLMREHDVVRALASSMCNVGSNELEDQDTCCAMSASPWYQECHARMRVTNEELPGSSQSRTWSMPEPRGHPINSALDFETKYSLLTQPRRERHDSQQPMKYTIDRREPDRFCRPTSNFRLEKISTLRRVVRHDAQNSMSRQSQCSRVLQAPSCTVGFTCRYHSLLSIQARNTSLAVVPQSPVVHTTLRSRTLGQIASGRGASQSHQNILASSLNVSETLAGERRSVTPASLAPVGSHGIPRREADSHEYIVPGRGEGEVGLQLRLGAAESAPAAALPPVEVLLLGQFSASRKQSLTEYRELQQRDDDALHSGLCSCASKVKRERYGRQFHARLVPHRSYVQAVQCFCRDAVLCKLDMGMLFPTTRACSTPKMRRIKTPVYLELFPAFDAERRGSANGDTATRLLPWKHIFITTSEVSVEQRRKARAGQTGDPRENTQTSGIVLHDSQLRKSGVTRPGIETGSPSWEASSLTAQPPRSHTRFLNGNFRTTPPPTTQRYSTRLKSRRTEQQDVAKQAEEGYKLWRSAAKMPSGQPAVPRATVSEATVPRPCHGLQFSRVVNLKASHSTRAATHEDPDRTSLVSATHQGQLLRCPWASERCGRNTEGRRPGSNLIKAVVSQSVRAGDTRQIKAIKPTPGAIPPPSPP</sequence>
<feature type="region of interest" description="Disordered" evidence="1">
    <location>
        <begin position="163"/>
        <end position="189"/>
    </location>
</feature>
<feature type="region of interest" description="Disordered" evidence="1">
    <location>
        <begin position="227"/>
        <end position="252"/>
    </location>
</feature>